<evidence type="ECO:0000259" key="1">
    <source>
        <dbReference type="Pfam" id="PF00534"/>
    </source>
</evidence>
<dbReference type="Pfam" id="PF13439">
    <property type="entry name" value="Glyco_transf_4"/>
    <property type="match status" value="1"/>
</dbReference>
<keyword evidence="3" id="KW-0808">Transferase</keyword>
<dbReference type="Gene3D" id="3.40.50.2000">
    <property type="entry name" value="Glycogen Phosphorylase B"/>
    <property type="match status" value="2"/>
</dbReference>
<dbReference type="PANTHER" id="PTHR12526">
    <property type="entry name" value="GLYCOSYLTRANSFERASE"/>
    <property type="match status" value="1"/>
</dbReference>
<evidence type="ECO:0000259" key="2">
    <source>
        <dbReference type="Pfam" id="PF13439"/>
    </source>
</evidence>
<dbReference type="InterPro" id="IPR028098">
    <property type="entry name" value="Glyco_trans_4-like_N"/>
</dbReference>
<reference evidence="4" key="1">
    <citation type="submission" date="2017-04" db="EMBL/GenBank/DDBJ databases">
        <authorList>
            <person name="Varghese N."/>
            <person name="Submissions S."/>
        </authorList>
    </citation>
    <scope>NUCLEOTIDE SEQUENCE [LARGE SCALE GENOMIC DNA]</scope>
    <source>
        <strain evidence="4">DSM 22618</strain>
    </source>
</reference>
<accession>A0A1Y6BC24</accession>
<keyword evidence="4" id="KW-1185">Reference proteome</keyword>
<dbReference type="SUPFAM" id="SSF53756">
    <property type="entry name" value="UDP-Glycosyltransferase/glycogen phosphorylase"/>
    <property type="match status" value="1"/>
</dbReference>
<dbReference type="AlphaFoldDB" id="A0A1Y6BC24"/>
<dbReference type="STRING" id="1123014.SAMN02745746_00792"/>
<dbReference type="RefSeq" id="WP_085275135.1">
    <property type="nucleotide sequence ID" value="NZ_FXAG01000003.1"/>
</dbReference>
<dbReference type="InterPro" id="IPR001296">
    <property type="entry name" value="Glyco_trans_1"/>
</dbReference>
<feature type="domain" description="Glycosyl transferase family 1" evidence="1">
    <location>
        <begin position="183"/>
        <end position="316"/>
    </location>
</feature>
<name>A0A1Y6BC24_9NEIS</name>
<dbReference type="EMBL" id="FXAG01000003">
    <property type="protein sequence ID" value="SMF02309.1"/>
    <property type="molecule type" value="Genomic_DNA"/>
</dbReference>
<dbReference type="Pfam" id="PF00534">
    <property type="entry name" value="Glycos_transf_1"/>
    <property type="match status" value="1"/>
</dbReference>
<feature type="domain" description="Glycosyltransferase subfamily 4-like N-terminal" evidence="2">
    <location>
        <begin position="15"/>
        <end position="171"/>
    </location>
</feature>
<evidence type="ECO:0000313" key="4">
    <source>
        <dbReference type="Proteomes" id="UP000192920"/>
    </source>
</evidence>
<evidence type="ECO:0000313" key="3">
    <source>
        <dbReference type="EMBL" id="SMF02309.1"/>
    </source>
</evidence>
<proteinExistence type="predicted"/>
<organism evidence="3 4">
    <name type="scientific">Pseudogulbenkiania subflava DSM 22618</name>
    <dbReference type="NCBI Taxonomy" id="1123014"/>
    <lineage>
        <taxon>Bacteria</taxon>
        <taxon>Pseudomonadati</taxon>
        <taxon>Pseudomonadota</taxon>
        <taxon>Betaproteobacteria</taxon>
        <taxon>Neisseriales</taxon>
        <taxon>Chromobacteriaceae</taxon>
        <taxon>Pseudogulbenkiania</taxon>
    </lineage>
</organism>
<gene>
    <name evidence="3" type="ORF">SAMN02745746_00792</name>
</gene>
<sequence length="402" mass="45058">MRRLKILHLIDLEKVGGVESMFVDFIQAMPPEGIAAEHYTIVDSLDLAPRFVEPVRRFSRLLATPRHWLGFKLPRRPRGVRQWRRMQLIRQVKPDLVLVWNQFTDLGSSDVQLGCPLIYYEHGMSWYTHSQRQLDSFLPHVHGAIAASHAAARMLQLKHGVPFDIRECPNPLRRGMLSATIEPKERDPLRPLRIGIAGRLVPLKAVPLVVLAVKHLLARGIAVEAVIAGEGPEKGVLETLIRREGLERHVRLLGLIDDMPSFYRDIDVFVSTSMHETMPLVCLEAMAYGVPVIASRVDGFPEIVRSGYNGLLLNPKLGIHEYGVLTGASTSFSHTVYAPDQDELIPTALLSPEQIADAVVCIAANNDEYKKFSMEALSSLAEVRSYSQYLDSLYGCLLDYLS</sequence>
<dbReference type="GO" id="GO:0016757">
    <property type="term" value="F:glycosyltransferase activity"/>
    <property type="evidence" value="ECO:0007669"/>
    <property type="project" value="InterPro"/>
</dbReference>
<dbReference type="Proteomes" id="UP000192920">
    <property type="component" value="Unassembled WGS sequence"/>
</dbReference>
<protein>
    <submittedName>
        <fullName evidence="3">Glycosyltransferase involved in cell wall bisynthesis</fullName>
    </submittedName>
</protein>